<dbReference type="PATRIC" id="fig|742743.3.peg.805"/>
<dbReference type="PANTHER" id="PTHR30270:SF0">
    <property type="entry name" value="THIAMINE-MONOPHOSPHATE KINASE"/>
    <property type="match status" value="1"/>
</dbReference>
<feature type="binding site" evidence="1">
    <location>
        <position position="53"/>
    </location>
    <ligand>
        <name>Mg(2+)</name>
        <dbReference type="ChEBI" id="CHEBI:18420"/>
        <label>1</label>
    </ligand>
</feature>
<feature type="binding site" evidence="1">
    <location>
        <position position="156"/>
    </location>
    <ligand>
        <name>ATP</name>
        <dbReference type="ChEBI" id="CHEBI:30616"/>
    </ligand>
</feature>
<feature type="binding site" evidence="1">
    <location>
        <position position="219"/>
    </location>
    <ligand>
        <name>Mg(2+)</name>
        <dbReference type="ChEBI" id="CHEBI:18420"/>
        <label>3</label>
    </ligand>
</feature>
<dbReference type="HAMAP" id="MF_02128">
    <property type="entry name" value="TMP_kinase"/>
    <property type="match status" value="1"/>
</dbReference>
<keyword evidence="1" id="KW-0067">ATP-binding</keyword>
<dbReference type="CDD" id="cd02194">
    <property type="entry name" value="ThiL"/>
    <property type="match status" value="1"/>
</dbReference>
<dbReference type="NCBIfam" id="TIGR01379">
    <property type="entry name" value="thiL"/>
    <property type="match status" value="1"/>
</dbReference>
<evidence type="ECO:0000256" key="1">
    <source>
        <dbReference type="HAMAP-Rule" id="MF_02128"/>
    </source>
</evidence>
<feature type="binding site" evidence="1">
    <location>
        <position position="324"/>
    </location>
    <ligand>
        <name>substrate</name>
    </ligand>
</feature>
<dbReference type="RefSeq" id="WP_008859299.1">
    <property type="nucleotide sequence ID" value="NZ_JH591187.1"/>
</dbReference>
<dbReference type="Pfam" id="PF02769">
    <property type="entry name" value="AIRS_C"/>
    <property type="match status" value="1"/>
</dbReference>
<dbReference type="InterPro" id="IPR036921">
    <property type="entry name" value="PurM-like_N_sf"/>
</dbReference>
<name>H1CZK2_9FIRM</name>
<keyword evidence="5" id="KW-1185">Reference proteome</keyword>
<organism evidence="4 5">
    <name type="scientific">Dialister succinatiphilus YIT 11850</name>
    <dbReference type="NCBI Taxonomy" id="742743"/>
    <lineage>
        <taxon>Bacteria</taxon>
        <taxon>Bacillati</taxon>
        <taxon>Bacillota</taxon>
        <taxon>Negativicutes</taxon>
        <taxon>Veillonellales</taxon>
        <taxon>Veillonellaceae</taxon>
        <taxon>Dialister</taxon>
    </lineage>
</organism>
<dbReference type="AlphaFoldDB" id="H1CZK2"/>
<dbReference type="Proteomes" id="UP000003277">
    <property type="component" value="Unassembled WGS sequence"/>
</dbReference>
<feature type="binding site" evidence="1">
    <location>
        <position position="60"/>
    </location>
    <ligand>
        <name>substrate</name>
    </ligand>
</feature>
<accession>H1CZK2</accession>
<dbReference type="STRING" id="742743.HMPREF9453_00795"/>
<dbReference type="EC" id="2.7.4.16" evidence="1"/>
<keyword evidence="1" id="KW-0784">Thiamine biosynthesis</keyword>
<dbReference type="InterPro" id="IPR016188">
    <property type="entry name" value="PurM-like_N"/>
</dbReference>
<feature type="binding site" evidence="1">
    <location>
        <position position="272"/>
    </location>
    <ligand>
        <name>substrate</name>
    </ligand>
</feature>
<dbReference type="InterPro" id="IPR010918">
    <property type="entry name" value="PurM-like_C_dom"/>
</dbReference>
<dbReference type="Pfam" id="PF00586">
    <property type="entry name" value="AIRS"/>
    <property type="match status" value="1"/>
</dbReference>
<comment type="similarity">
    <text evidence="1">Belongs to the thiamine-monophosphate kinase family.</text>
</comment>
<keyword evidence="1" id="KW-0547">Nucleotide-binding</keyword>
<evidence type="ECO:0000259" key="2">
    <source>
        <dbReference type="Pfam" id="PF00586"/>
    </source>
</evidence>
<evidence type="ECO:0000313" key="4">
    <source>
        <dbReference type="EMBL" id="EHO63370.1"/>
    </source>
</evidence>
<keyword evidence="1" id="KW-0479">Metal-binding</keyword>
<dbReference type="Gene3D" id="3.90.650.10">
    <property type="entry name" value="PurM-like C-terminal domain"/>
    <property type="match status" value="1"/>
</dbReference>
<dbReference type="PIRSF" id="PIRSF005303">
    <property type="entry name" value="Thiam_monoph_kin"/>
    <property type="match status" value="1"/>
</dbReference>
<evidence type="ECO:0000259" key="3">
    <source>
        <dbReference type="Pfam" id="PF02769"/>
    </source>
</evidence>
<comment type="miscellaneous">
    <text evidence="1">Reaction mechanism of ThiL seems to utilize a direct, inline transfer of the gamma-phosphate of ATP to TMP rather than a phosphorylated enzyme intermediate.</text>
</comment>
<dbReference type="GO" id="GO:0005524">
    <property type="term" value="F:ATP binding"/>
    <property type="evidence" value="ECO:0007669"/>
    <property type="project" value="UniProtKB-UniRule"/>
</dbReference>
<dbReference type="GO" id="GO:0000287">
    <property type="term" value="F:magnesium ion binding"/>
    <property type="evidence" value="ECO:0007669"/>
    <property type="project" value="UniProtKB-UniRule"/>
</dbReference>
<dbReference type="EMBL" id="ADLT01000017">
    <property type="protein sequence ID" value="EHO63370.1"/>
    <property type="molecule type" value="Genomic_DNA"/>
</dbReference>
<dbReference type="PANTHER" id="PTHR30270">
    <property type="entry name" value="THIAMINE-MONOPHOSPHATE KINASE"/>
    <property type="match status" value="1"/>
</dbReference>
<feature type="binding site" evidence="1">
    <location>
        <position position="82"/>
    </location>
    <ligand>
        <name>Mg(2+)</name>
        <dbReference type="ChEBI" id="CHEBI:18420"/>
        <label>4</label>
    </ligand>
</feature>
<feature type="binding site" evidence="1">
    <location>
        <position position="82"/>
    </location>
    <ligand>
        <name>Mg(2+)</name>
        <dbReference type="ChEBI" id="CHEBI:18420"/>
        <label>3</label>
    </ligand>
</feature>
<keyword evidence="1 4" id="KW-0418">Kinase</keyword>
<feature type="domain" description="PurM-like C-terminal" evidence="3">
    <location>
        <begin position="160"/>
        <end position="253"/>
    </location>
</feature>
<dbReference type="OrthoDB" id="9802811at2"/>
<dbReference type="HOGENOM" id="CLU_046964_1_1_9"/>
<feature type="binding site" evidence="1">
    <location>
        <position position="51"/>
    </location>
    <ligand>
        <name>Mg(2+)</name>
        <dbReference type="ChEBI" id="CHEBI:18420"/>
        <label>4</label>
    </ligand>
</feature>
<feature type="binding site" evidence="1">
    <location>
        <position position="130"/>
    </location>
    <ligand>
        <name>Mg(2+)</name>
        <dbReference type="ChEBI" id="CHEBI:18420"/>
        <label>1</label>
    </ligand>
</feature>
<feature type="binding site" evidence="1">
    <location>
        <position position="112"/>
    </location>
    <ligand>
        <name>ATP</name>
        <dbReference type="ChEBI" id="CHEBI:30616"/>
    </ligand>
</feature>
<comment type="function">
    <text evidence="1">Catalyzes the ATP-dependent phosphorylation of thiamine-monophosphate (TMP) to form thiamine-pyrophosphate (TPP), the active form of vitamin B1.</text>
</comment>
<reference evidence="4 5" key="1">
    <citation type="submission" date="2011-11" db="EMBL/GenBank/DDBJ databases">
        <title>The Genome Sequence of Dialister succinatiphilus YIT 11850.</title>
        <authorList>
            <consortium name="The Broad Institute Genome Sequencing Platform"/>
            <person name="Earl A."/>
            <person name="Ward D."/>
            <person name="Feldgarden M."/>
            <person name="Gevers D."/>
            <person name="Morotomi M."/>
            <person name="Young S.K."/>
            <person name="Zeng Q."/>
            <person name="Gargeya S."/>
            <person name="Fitzgerald M."/>
            <person name="Haas B."/>
            <person name="Abouelleil A."/>
            <person name="Alvarado L."/>
            <person name="Arachchi H.M."/>
            <person name="Berlin A."/>
            <person name="Brown A."/>
            <person name="Chapman S.B."/>
            <person name="Dunbar C."/>
            <person name="Gearin G."/>
            <person name="Goldberg J."/>
            <person name="Griggs A."/>
            <person name="Gujja S."/>
            <person name="Heiman D."/>
            <person name="Howarth C."/>
            <person name="Lui A."/>
            <person name="MacDonald P.J.P."/>
            <person name="Montmayeur A."/>
            <person name="Murphy C."/>
            <person name="Neiman D."/>
            <person name="Pearson M."/>
            <person name="Priest M."/>
            <person name="Roberts A."/>
            <person name="Saif S."/>
            <person name="Shea T."/>
            <person name="Sisk P."/>
            <person name="Stolte C."/>
            <person name="Sykes S."/>
            <person name="Wortman J."/>
            <person name="Nusbaum C."/>
            <person name="Birren B."/>
        </authorList>
    </citation>
    <scope>NUCLEOTIDE SEQUENCE [LARGE SCALE GENOMIC DNA]</scope>
    <source>
        <strain evidence="4 5">YIT 11850</strain>
    </source>
</reference>
<dbReference type="SUPFAM" id="SSF55326">
    <property type="entry name" value="PurM N-terminal domain-like"/>
    <property type="match status" value="1"/>
</dbReference>
<evidence type="ECO:0000313" key="5">
    <source>
        <dbReference type="Proteomes" id="UP000003277"/>
    </source>
</evidence>
<feature type="binding site" evidence="1">
    <location>
        <position position="82"/>
    </location>
    <ligand>
        <name>Mg(2+)</name>
        <dbReference type="ChEBI" id="CHEBI:18420"/>
        <label>2</label>
    </ligand>
</feature>
<dbReference type="eggNOG" id="COG0611">
    <property type="taxonomic scope" value="Bacteria"/>
</dbReference>
<feature type="binding site" evidence="1">
    <location>
        <position position="222"/>
    </location>
    <ligand>
        <name>Mg(2+)</name>
        <dbReference type="ChEBI" id="CHEBI:18420"/>
        <label>5</label>
    </ligand>
</feature>
<dbReference type="UniPathway" id="UPA00060">
    <property type="reaction ID" value="UER00142"/>
</dbReference>
<feature type="binding site" evidence="1">
    <location>
        <position position="52"/>
    </location>
    <ligand>
        <name>Mg(2+)</name>
        <dbReference type="ChEBI" id="CHEBI:18420"/>
        <label>1</label>
    </ligand>
</feature>
<comment type="catalytic activity">
    <reaction evidence="1">
        <text>thiamine phosphate + ATP = thiamine diphosphate + ADP</text>
        <dbReference type="Rhea" id="RHEA:15913"/>
        <dbReference type="ChEBI" id="CHEBI:30616"/>
        <dbReference type="ChEBI" id="CHEBI:37575"/>
        <dbReference type="ChEBI" id="CHEBI:58937"/>
        <dbReference type="ChEBI" id="CHEBI:456216"/>
        <dbReference type="EC" id="2.7.4.16"/>
    </reaction>
</comment>
<feature type="binding site" evidence="1">
    <location>
        <position position="53"/>
    </location>
    <ligand>
        <name>Mg(2+)</name>
        <dbReference type="ChEBI" id="CHEBI:18420"/>
        <label>2</label>
    </ligand>
</feature>
<dbReference type="GO" id="GO:0009228">
    <property type="term" value="P:thiamine biosynthetic process"/>
    <property type="evidence" value="ECO:0007669"/>
    <property type="project" value="UniProtKB-KW"/>
</dbReference>
<proteinExistence type="inferred from homology"/>
<dbReference type="InterPro" id="IPR036676">
    <property type="entry name" value="PurM-like_C_sf"/>
</dbReference>
<dbReference type="Gene3D" id="3.30.1330.10">
    <property type="entry name" value="PurM-like, N-terminal domain"/>
    <property type="match status" value="1"/>
</dbReference>
<feature type="binding site" evidence="1">
    <location>
        <position position="36"/>
    </location>
    <ligand>
        <name>Mg(2+)</name>
        <dbReference type="ChEBI" id="CHEBI:18420"/>
        <label>4</label>
    </ligand>
</feature>
<sequence>MKQLLVDDVGEFGLIRRIMHDFIFRPELLVVGPGDDGAVYRTPGGYDQVISTDTMVEGIHFTRKTMSPFDVGYHLAASNFSDMAAMGAEAVGFVLSIALPGDLPLSWVDRFYDGLRACCRKYRVNLLGGDVTGSTKGLILTGTVTGMVPEGKAVTRSGARQGDIIFVTGTAGDSAAGLYALLHDMGEEWPSLTVRHQRPEPQIPLGILLRKAGAHALNDISDGLSREWNEIAKASGVELEIELEKVPLSEAVRALAERVHRDPLTWALNGGEDYQLTGTISPSDFDTIKKEMPITPVGRVVKKPGTGVYVWRHGQRRLLQAKGFDHFEK</sequence>
<dbReference type="GO" id="GO:0009030">
    <property type="term" value="F:thiamine-phosphate kinase activity"/>
    <property type="evidence" value="ECO:0007669"/>
    <property type="project" value="UniProtKB-UniRule"/>
</dbReference>
<dbReference type="GO" id="GO:0009229">
    <property type="term" value="P:thiamine diphosphate biosynthetic process"/>
    <property type="evidence" value="ECO:0007669"/>
    <property type="project" value="UniProtKB-UniRule"/>
</dbReference>
<feature type="binding site" evidence="1">
    <location>
        <position position="221"/>
    </location>
    <ligand>
        <name>ATP</name>
        <dbReference type="ChEBI" id="CHEBI:30616"/>
    </ligand>
</feature>
<dbReference type="InterPro" id="IPR006283">
    <property type="entry name" value="ThiL-like"/>
</dbReference>
<feature type="domain" description="PurM-like N-terminal" evidence="2">
    <location>
        <begin position="34"/>
        <end position="148"/>
    </location>
</feature>
<keyword evidence="1" id="KW-0460">Magnesium</keyword>
<keyword evidence="1" id="KW-0808">Transferase</keyword>
<feature type="binding site" evidence="1">
    <location>
        <begin position="129"/>
        <end position="130"/>
    </location>
    <ligand>
        <name>ATP</name>
        <dbReference type="ChEBI" id="CHEBI:30616"/>
    </ligand>
</feature>
<feature type="binding site" evidence="1">
    <location>
        <position position="36"/>
    </location>
    <ligand>
        <name>Mg(2+)</name>
        <dbReference type="ChEBI" id="CHEBI:18420"/>
        <label>3</label>
    </ligand>
</feature>
<protein>
    <recommendedName>
        <fullName evidence="1">Thiamine-monophosphate kinase</fullName>
        <shortName evidence="1">TMP kinase</shortName>
        <shortName evidence="1">Thiamine-phosphate kinase</shortName>
        <ecNumber evidence="1">2.7.4.16</ecNumber>
    </recommendedName>
</protein>
<comment type="caution">
    <text evidence="4">The sequence shown here is derived from an EMBL/GenBank/DDBJ whole genome shotgun (WGS) entry which is preliminary data.</text>
</comment>
<dbReference type="SUPFAM" id="SSF56042">
    <property type="entry name" value="PurM C-terminal domain-like"/>
    <property type="match status" value="1"/>
</dbReference>
<comment type="pathway">
    <text evidence="1">Cofactor biosynthesis; thiamine diphosphate biosynthesis; thiamine diphosphate from thiamine phosphate: step 1/1.</text>
</comment>
<gene>
    <name evidence="1" type="primary">thiL</name>
    <name evidence="4" type="ORF">HMPREF9453_00795</name>
</gene>